<feature type="compositionally biased region" description="Polar residues" evidence="1">
    <location>
        <begin position="1"/>
        <end position="13"/>
    </location>
</feature>
<proteinExistence type="predicted"/>
<reference evidence="2 3" key="1">
    <citation type="submission" date="2012-12" db="EMBL/GenBank/DDBJ databases">
        <authorList>
            <person name="Sencilo A."/>
            <person name="Jacobs-Sera D."/>
            <person name="Russell D.A."/>
            <person name="Ko C."/>
            <person name="Atanasova N."/>
            <person name="Osterlund E."/>
            <person name="Oksanen H.M."/>
            <person name="Bamford D.H."/>
            <person name="Hatfull G.F."/>
            <person name="Roine E."/>
            <person name="Hendrix R.W."/>
        </authorList>
    </citation>
    <scope>NUCLEOTIDE SEQUENCE [LARGE SCALE GENOMIC DNA]</scope>
</reference>
<organism evidence="2 3">
    <name type="scientific">Haloarcula hispanica tailed virus 2</name>
    <dbReference type="NCBI Taxonomy" id="1273751"/>
    <lineage>
        <taxon>Viruses</taxon>
        <taxon>Duplodnaviria</taxon>
        <taxon>Heunggongvirae</taxon>
        <taxon>Uroviricota</taxon>
        <taxon>Caudoviricetes</taxon>
        <taxon>Saparoviridae</taxon>
        <taxon>Halohivirus</taxon>
        <taxon>Halohivirus suolae</taxon>
        <taxon>Halohivirus HHTV2</taxon>
    </lineage>
</organism>
<evidence type="ECO:0000313" key="3">
    <source>
        <dbReference type="Proteomes" id="UP000203112"/>
    </source>
</evidence>
<dbReference type="OrthoDB" id="33480at10239"/>
<gene>
    <name evidence="2" type="primary">37</name>
    <name evidence="2" type="ORF">HHTV2_37</name>
</gene>
<dbReference type="RefSeq" id="YP_008060346.1">
    <property type="nucleotide sequence ID" value="NC_021340.1"/>
</dbReference>
<keyword evidence="3" id="KW-1185">Reference proteome</keyword>
<evidence type="ECO:0000313" key="2">
    <source>
        <dbReference type="EMBL" id="AGM11202.1"/>
    </source>
</evidence>
<dbReference type="GeneID" id="16194280"/>
<feature type="compositionally biased region" description="Acidic residues" evidence="1">
    <location>
        <begin position="139"/>
        <end position="149"/>
    </location>
</feature>
<dbReference type="KEGG" id="vg:16194280"/>
<evidence type="ECO:0000256" key="1">
    <source>
        <dbReference type="SAM" id="MobiDB-lite"/>
    </source>
</evidence>
<sequence>MNANNSQTQTEAQTPEEAADLLRSLREGDQVQFSGDTWKVISEAEDDFTAVEFRSLTGYHPGTTTLKPSSGFRGSAVVTHSAGMGSHYGSITVTARDLEAHQPEQDEDEGGAPSDSGFQGEETTTLGGKSVSELLSRGEEDEDEQEDEPVIMTDGGVNVQTFQFQDEEDAEDVDLTFRVTDSYTNRYGDQKAAVETPAPWDTPDGMTAANDVVKTLPWGEDDTAEDDDREGAHYTFDRDREAWTLDAEYLRDLAELAQDAGYDWEGVARSEAEDETEAQAALRELAGAAEEGDTISVTYAKKNGNGLKTYKGEVELAQVGNDAQDPWERRSTGVVFTDTNGKTKRVKPDDDGTPALFSSGYHPFMGVLVSVELEQ</sequence>
<dbReference type="EMBL" id="KC292024">
    <property type="protein sequence ID" value="AGM11202.1"/>
    <property type="molecule type" value="Genomic_DNA"/>
</dbReference>
<feature type="region of interest" description="Disordered" evidence="1">
    <location>
        <begin position="1"/>
        <end position="23"/>
    </location>
</feature>
<protein>
    <submittedName>
        <fullName evidence="2">Uncharacterized protein</fullName>
    </submittedName>
</protein>
<feature type="region of interest" description="Disordered" evidence="1">
    <location>
        <begin position="101"/>
        <end position="154"/>
    </location>
</feature>
<dbReference type="Proteomes" id="UP000203112">
    <property type="component" value="Segment"/>
</dbReference>
<accession>R4TKK1</accession>
<name>R4TKK1_9CAUD</name>